<organism evidence="4">
    <name type="scientific">Aureococcus anophagefferens</name>
    <name type="common">Harmful bloom alga</name>
    <dbReference type="NCBI Taxonomy" id="44056"/>
    <lineage>
        <taxon>Eukaryota</taxon>
        <taxon>Sar</taxon>
        <taxon>Stramenopiles</taxon>
        <taxon>Ochrophyta</taxon>
        <taxon>Pelagophyceae</taxon>
        <taxon>Pelagomonadales</taxon>
        <taxon>Pelagomonadaceae</taxon>
        <taxon>Aureococcus</taxon>
    </lineage>
</organism>
<dbReference type="PROSITE" id="PS00560">
    <property type="entry name" value="CARBOXYPEPT_SER_HIS"/>
    <property type="match status" value="1"/>
</dbReference>
<dbReference type="InterPro" id="IPR029058">
    <property type="entry name" value="AB_hydrolase_fold"/>
</dbReference>
<evidence type="ECO:0000313" key="3">
    <source>
        <dbReference type="EMBL" id="EGB12991.1"/>
    </source>
</evidence>
<dbReference type="GeneID" id="20219677"/>
<dbReference type="PANTHER" id="PTHR11802:SF201">
    <property type="entry name" value="CARBOXYPEPTIDASE"/>
    <property type="match status" value="1"/>
</dbReference>
<name>F0XWB9_AURAN</name>
<keyword evidence="2" id="KW-0378">Hydrolase</keyword>
<dbReference type="GO" id="GO:0006508">
    <property type="term" value="P:proteolysis"/>
    <property type="evidence" value="ECO:0007669"/>
    <property type="project" value="UniProtKB-KW"/>
</dbReference>
<dbReference type="eggNOG" id="KOG1282">
    <property type="taxonomic scope" value="Eukaryota"/>
</dbReference>
<dbReference type="Pfam" id="PF00450">
    <property type="entry name" value="Peptidase_S10"/>
    <property type="match status" value="1"/>
</dbReference>
<dbReference type="PRINTS" id="PR00724">
    <property type="entry name" value="CRBOXYPTASEC"/>
</dbReference>
<dbReference type="ESTHER" id="auran-f0xwb9">
    <property type="family name" value="Carboxypeptidase_S10"/>
</dbReference>
<dbReference type="PANTHER" id="PTHR11802">
    <property type="entry name" value="SERINE PROTEASE FAMILY S10 SERINE CARBOXYPEPTIDASE"/>
    <property type="match status" value="1"/>
</dbReference>
<evidence type="ECO:0000256" key="2">
    <source>
        <dbReference type="RuleBase" id="RU361156"/>
    </source>
</evidence>
<sequence length="454" mass="48961">ASNSDVVEALPGLDIPVSQCWKSYTGYLDVEAGTKALFHWYHEAVEDAASKPLVLWLNGGPGCSSLGGMFTELGPYVLDAAGAVTLNPYSWNTVANVLFIEQPAGVGFSYPNATIDDATTASDTYEALVAFFAAHPELEGREFYVAGESYGGHYVPNTAAAVEAGNAALPENDAARINLKGFMVGNGYCDWQLDFNANVANGRYHALTSQADFEAAQTACGGDFARCFWPRDDVHCPAACGDAVEATTKWAMDGSIDIYDIYEDVCLDADQERLKTQAFVLEAERRSRRADGFLGATTISPVFPTCADTYVKKYLNTPAVQAAIGVRAGTIPGGAWADCGVMTSQYEFNYASELPNYERWTKDGDLEILIYNGDADYILSHMGNALCNAAWIASLNLTVASPWAAWKGSDGQVAGYFETYAASGSFTFLTVKGAGHMVPKDRPRHALDMFARFL</sequence>
<evidence type="ECO:0000313" key="4">
    <source>
        <dbReference type="Proteomes" id="UP000002729"/>
    </source>
</evidence>
<dbReference type="RefSeq" id="XP_009032089.1">
    <property type="nucleotide sequence ID" value="XM_009033841.1"/>
</dbReference>
<dbReference type="InterPro" id="IPR018202">
    <property type="entry name" value="Ser_caboxypep_ser_AS"/>
</dbReference>
<keyword evidence="2" id="KW-0645">Protease</keyword>
<dbReference type="KEGG" id="aaf:AURANDRAFT_2295"/>
<feature type="non-terminal residue" evidence="3">
    <location>
        <position position="1"/>
    </location>
</feature>
<dbReference type="PROSITE" id="PS00131">
    <property type="entry name" value="CARBOXYPEPT_SER_SER"/>
    <property type="match status" value="1"/>
</dbReference>
<dbReference type="MEROPS" id="S10.005"/>
<dbReference type="EMBL" id="GL833120">
    <property type="protein sequence ID" value="EGB12991.1"/>
    <property type="molecule type" value="Genomic_DNA"/>
</dbReference>
<dbReference type="OMA" id="GRFLHYW"/>
<feature type="non-terminal residue" evidence="3">
    <location>
        <position position="454"/>
    </location>
</feature>
<dbReference type="InterPro" id="IPR001563">
    <property type="entry name" value="Peptidase_S10"/>
</dbReference>
<dbReference type="EC" id="3.4.16.-" evidence="2"/>
<dbReference type="OrthoDB" id="443318at2759"/>
<keyword evidence="4" id="KW-1185">Reference proteome</keyword>
<reference evidence="3 4" key="1">
    <citation type="journal article" date="2011" name="Proc. Natl. Acad. Sci. U.S.A.">
        <title>Niche of harmful alga Aureococcus anophagefferens revealed through ecogenomics.</title>
        <authorList>
            <person name="Gobler C.J."/>
            <person name="Berry D.L."/>
            <person name="Dyhrman S.T."/>
            <person name="Wilhelm S.W."/>
            <person name="Salamov A."/>
            <person name="Lobanov A.V."/>
            <person name="Zhang Y."/>
            <person name="Collier J.L."/>
            <person name="Wurch L.L."/>
            <person name="Kustka A.B."/>
            <person name="Dill B.D."/>
            <person name="Shah M."/>
            <person name="VerBerkmoes N.C."/>
            <person name="Kuo A."/>
            <person name="Terry A."/>
            <person name="Pangilinan J."/>
            <person name="Lindquist E.A."/>
            <person name="Lucas S."/>
            <person name="Paulsen I.T."/>
            <person name="Hattenrath-Lehmann T.K."/>
            <person name="Talmage S.C."/>
            <person name="Walker E.A."/>
            <person name="Koch F."/>
            <person name="Burson A.M."/>
            <person name="Marcoval M.A."/>
            <person name="Tang Y.Z."/>
            <person name="Lecleir G.R."/>
            <person name="Coyne K.J."/>
            <person name="Berg G.M."/>
            <person name="Bertrand E.M."/>
            <person name="Saito M.A."/>
            <person name="Gladyshev V.N."/>
            <person name="Grigoriev I.V."/>
        </authorList>
    </citation>
    <scope>NUCLEOTIDE SEQUENCE [LARGE SCALE GENOMIC DNA]</scope>
    <source>
        <strain evidence="4">CCMP 1984</strain>
    </source>
</reference>
<dbReference type="InterPro" id="IPR033124">
    <property type="entry name" value="Ser_caboxypep_his_AS"/>
</dbReference>
<dbReference type="Proteomes" id="UP000002729">
    <property type="component" value="Unassembled WGS sequence"/>
</dbReference>
<protein>
    <recommendedName>
        <fullName evidence="2">Carboxypeptidase</fullName>
        <ecNumber evidence="2">3.4.16.-</ecNumber>
    </recommendedName>
</protein>
<evidence type="ECO:0000256" key="1">
    <source>
        <dbReference type="ARBA" id="ARBA00009431"/>
    </source>
</evidence>
<dbReference type="Gene3D" id="3.40.50.1820">
    <property type="entry name" value="alpha/beta hydrolase"/>
    <property type="match status" value="1"/>
</dbReference>
<dbReference type="InParanoid" id="F0XWB9"/>
<proteinExistence type="inferred from homology"/>
<dbReference type="AlphaFoldDB" id="F0XWB9"/>
<dbReference type="GO" id="GO:0004185">
    <property type="term" value="F:serine-type carboxypeptidase activity"/>
    <property type="evidence" value="ECO:0007669"/>
    <property type="project" value="UniProtKB-UniRule"/>
</dbReference>
<accession>F0XWB9</accession>
<dbReference type="SUPFAM" id="SSF53474">
    <property type="entry name" value="alpha/beta-Hydrolases"/>
    <property type="match status" value="1"/>
</dbReference>
<keyword evidence="2" id="KW-0121">Carboxypeptidase</keyword>
<gene>
    <name evidence="3" type="ORF">AURANDRAFT_2295</name>
</gene>
<comment type="similarity">
    <text evidence="1 2">Belongs to the peptidase S10 family.</text>
</comment>